<keyword evidence="4 7" id="KW-0694">RNA-binding</keyword>
<dbReference type="GO" id="GO:0005840">
    <property type="term" value="C:ribosome"/>
    <property type="evidence" value="ECO:0007669"/>
    <property type="project" value="UniProtKB-KW"/>
</dbReference>
<evidence type="ECO:0000313" key="10">
    <source>
        <dbReference type="Proteomes" id="UP000009227"/>
    </source>
</evidence>
<dbReference type="PROSITE" id="PS00939">
    <property type="entry name" value="RIBOSOMAL_L1E"/>
    <property type="match status" value="1"/>
</dbReference>
<dbReference type="HOGENOM" id="CLU_026535_0_0_2"/>
<dbReference type="GeneID" id="10644082"/>
<dbReference type="HAMAP" id="MF_01328_A">
    <property type="entry name" value="Ribosomal_uL4_A"/>
    <property type="match status" value="1"/>
</dbReference>
<dbReference type="FunFam" id="3.40.1370.10:FF:000011">
    <property type="entry name" value="50S ribosomal protein L4"/>
    <property type="match status" value="1"/>
</dbReference>
<sequence>MKAVVYNLDGSKKGEIELPSIFETEYRPDLIKRAVISALTARLQPKGSDPLAGKRTSAESIGKGHGRARVKRTAQGWAAFVPQAVGGRRCHPPKVEKILWERINKKERLKAIMSAIAASANPELVKQRGHIIDNVPSIPLVVDNEFENLQKTKDVVNVFKALGLDKDVERAKKGIKIRAGRGKMRGRKYRKPKSVLVVVGDKCNAIKASRNLPGVDVITADNFGVIHIAPGAMAGRLTLWTESAIEKLSERFKL</sequence>
<dbReference type="RefSeq" id="WP_013799357.1">
    <property type="nucleotide sequence ID" value="NC_015562.1"/>
</dbReference>
<dbReference type="OrthoDB" id="10737at2157"/>
<comment type="function">
    <text evidence="7">Forms part of the polypeptide exit tunnel.</text>
</comment>
<dbReference type="SUPFAM" id="SSF52166">
    <property type="entry name" value="Ribosomal protein L4"/>
    <property type="match status" value="1"/>
</dbReference>
<evidence type="ECO:0000256" key="7">
    <source>
        <dbReference type="HAMAP-Rule" id="MF_01328"/>
    </source>
</evidence>
<feature type="region of interest" description="Disordered" evidence="8">
    <location>
        <begin position="46"/>
        <end position="67"/>
    </location>
</feature>
<dbReference type="InterPro" id="IPR023574">
    <property type="entry name" value="Ribosomal_uL4_dom_sf"/>
</dbReference>
<dbReference type="EMBL" id="CP002737">
    <property type="protein sequence ID" value="AEF96758.1"/>
    <property type="molecule type" value="Genomic_DNA"/>
</dbReference>
<dbReference type="PANTHER" id="PTHR19431">
    <property type="entry name" value="60S RIBOSOMAL PROTEIN L4"/>
    <property type="match status" value="1"/>
</dbReference>
<dbReference type="NCBIfam" id="TIGR03672">
    <property type="entry name" value="rpl4p_arch"/>
    <property type="match status" value="1"/>
</dbReference>
<dbReference type="Proteomes" id="UP000009227">
    <property type="component" value="Chromosome"/>
</dbReference>
<comment type="subunit">
    <text evidence="2 7">Part of the 50S ribosomal subunit.</text>
</comment>
<dbReference type="GO" id="GO:0003735">
    <property type="term" value="F:structural constituent of ribosome"/>
    <property type="evidence" value="ECO:0007669"/>
    <property type="project" value="InterPro"/>
</dbReference>
<name>F6BE81_METIK</name>
<gene>
    <name evidence="7" type="primary">rpl4</name>
    <name evidence="9" type="ordered locus">Metig_1221</name>
</gene>
<evidence type="ECO:0000256" key="6">
    <source>
        <dbReference type="ARBA" id="ARBA00023274"/>
    </source>
</evidence>
<dbReference type="GO" id="GO:0006412">
    <property type="term" value="P:translation"/>
    <property type="evidence" value="ECO:0007669"/>
    <property type="project" value="UniProtKB-UniRule"/>
</dbReference>
<keyword evidence="6 7" id="KW-0687">Ribonucleoprotein</keyword>
<dbReference type="InterPro" id="IPR045240">
    <property type="entry name" value="Ribosomal_uL4_euk/arch"/>
</dbReference>
<proteinExistence type="inferred from homology"/>
<evidence type="ECO:0000256" key="4">
    <source>
        <dbReference type="ARBA" id="ARBA00022884"/>
    </source>
</evidence>
<comment type="similarity">
    <text evidence="1 7">Belongs to the universal ribosomal protein uL4 family.</text>
</comment>
<dbReference type="InterPro" id="IPR002136">
    <property type="entry name" value="Ribosomal_uL4"/>
</dbReference>
<keyword evidence="10" id="KW-1185">Reference proteome</keyword>
<evidence type="ECO:0000256" key="3">
    <source>
        <dbReference type="ARBA" id="ARBA00022730"/>
    </source>
</evidence>
<dbReference type="STRING" id="880724.Metig_1221"/>
<protein>
    <recommendedName>
        <fullName evidence="7">Large ribosomal subunit protein uL4</fullName>
    </recommendedName>
</protein>
<comment type="function">
    <text evidence="7">One of the primary rRNA binding proteins, this protein initially binds near the 5'-end of the 23S rRNA. It is important during the early stages of 50S assembly. It makes multiple contacts with different domains of the 23S rRNA in the assembled 50S subunit and ribosome.</text>
</comment>
<evidence type="ECO:0000256" key="5">
    <source>
        <dbReference type="ARBA" id="ARBA00022980"/>
    </source>
</evidence>
<evidence type="ECO:0000256" key="1">
    <source>
        <dbReference type="ARBA" id="ARBA00010528"/>
    </source>
</evidence>
<keyword evidence="3 7" id="KW-0699">rRNA-binding</keyword>
<dbReference type="KEGG" id="mig:Metig_1221"/>
<dbReference type="GO" id="GO:0019843">
    <property type="term" value="F:rRNA binding"/>
    <property type="evidence" value="ECO:0007669"/>
    <property type="project" value="UniProtKB-UniRule"/>
</dbReference>
<dbReference type="AlphaFoldDB" id="F6BE81"/>
<dbReference type="GO" id="GO:1990904">
    <property type="term" value="C:ribonucleoprotein complex"/>
    <property type="evidence" value="ECO:0007669"/>
    <property type="project" value="UniProtKB-KW"/>
</dbReference>
<evidence type="ECO:0000313" key="9">
    <source>
        <dbReference type="EMBL" id="AEF96758.1"/>
    </source>
</evidence>
<organism evidence="10">
    <name type="scientific">Methanotorris igneus (strain DSM 5666 / JCM 11834 / Kol 5)</name>
    <dbReference type="NCBI Taxonomy" id="880724"/>
    <lineage>
        <taxon>Archaea</taxon>
        <taxon>Methanobacteriati</taxon>
        <taxon>Methanobacteriota</taxon>
        <taxon>Methanomada group</taxon>
        <taxon>Methanococci</taxon>
        <taxon>Methanococcales</taxon>
        <taxon>Methanocaldococcaceae</taxon>
        <taxon>Methanotorris</taxon>
    </lineage>
</organism>
<evidence type="ECO:0000256" key="8">
    <source>
        <dbReference type="SAM" id="MobiDB-lite"/>
    </source>
</evidence>
<dbReference type="Gene3D" id="3.40.1370.10">
    <property type="match status" value="1"/>
</dbReference>
<evidence type="ECO:0000256" key="2">
    <source>
        <dbReference type="ARBA" id="ARBA00011838"/>
    </source>
</evidence>
<dbReference type="InterPro" id="IPR019970">
    <property type="entry name" value="Ribosomall_uL4-arc"/>
</dbReference>
<keyword evidence="5 7" id="KW-0689">Ribosomal protein</keyword>
<reference evidence="9 10" key="1">
    <citation type="submission" date="2011-05" db="EMBL/GenBank/DDBJ databases">
        <title>Complete sequence of Methanotorris igneus Kol 5.</title>
        <authorList>
            <consortium name="US DOE Joint Genome Institute"/>
            <person name="Lucas S."/>
            <person name="Han J."/>
            <person name="Lapidus A."/>
            <person name="Cheng J.-F."/>
            <person name="Goodwin L."/>
            <person name="Pitluck S."/>
            <person name="Peters L."/>
            <person name="Mikhailova N."/>
            <person name="Chertkov O."/>
            <person name="Han C."/>
            <person name="Tapia R."/>
            <person name="Land M."/>
            <person name="Hauser L."/>
            <person name="Kyrpides N."/>
            <person name="Ivanova N."/>
            <person name="Pagani I."/>
            <person name="Sieprawska-Lupa M."/>
            <person name="Whitman W."/>
            <person name="Woyke T."/>
        </authorList>
    </citation>
    <scope>NUCLEOTIDE SEQUENCE [LARGE SCALE GENOMIC DNA]</scope>
    <source>
        <strain evidence="10">DSM 5666 / JCM 11834 / Kol 5</strain>
    </source>
</reference>
<dbReference type="Pfam" id="PF00573">
    <property type="entry name" value="Ribosomal_L4"/>
    <property type="match status" value="1"/>
</dbReference>
<dbReference type="InterPro" id="IPR013000">
    <property type="entry name" value="Ribosomal_uL4_euk/arc_CS"/>
</dbReference>
<accession>F6BE81</accession>